<dbReference type="PANTHER" id="PTHR12952">
    <property type="entry name" value="SYS1"/>
    <property type="match status" value="1"/>
</dbReference>
<evidence type="ECO:0000313" key="11">
    <source>
        <dbReference type="Proteomes" id="UP001497453"/>
    </source>
</evidence>
<feature type="transmembrane region" description="Helical" evidence="9">
    <location>
        <begin position="164"/>
        <end position="183"/>
    </location>
</feature>
<evidence type="ECO:0000256" key="5">
    <source>
        <dbReference type="ARBA" id="ARBA00022927"/>
    </source>
</evidence>
<evidence type="ECO:0008006" key="12">
    <source>
        <dbReference type="Google" id="ProtNLM"/>
    </source>
</evidence>
<accession>A0ABP1E1U4</accession>
<evidence type="ECO:0000256" key="1">
    <source>
        <dbReference type="ARBA" id="ARBA00004653"/>
    </source>
</evidence>
<feature type="transmembrane region" description="Helical" evidence="9">
    <location>
        <begin position="24"/>
        <end position="42"/>
    </location>
</feature>
<evidence type="ECO:0000256" key="8">
    <source>
        <dbReference type="ARBA" id="ARBA00023136"/>
    </source>
</evidence>
<gene>
    <name evidence="10" type="ORF">GFSPODELE1_LOCUS9588</name>
</gene>
<organism evidence="10 11">
    <name type="scientific">Somion occarium</name>
    <dbReference type="NCBI Taxonomy" id="3059160"/>
    <lineage>
        <taxon>Eukaryota</taxon>
        <taxon>Fungi</taxon>
        <taxon>Dikarya</taxon>
        <taxon>Basidiomycota</taxon>
        <taxon>Agaricomycotina</taxon>
        <taxon>Agaricomycetes</taxon>
        <taxon>Polyporales</taxon>
        <taxon>Cerrenaceae</taxon>
        <taxon>Somion</taxon>
    </lineage>
</organism>
<evidence type="ECO:0000256" key="7">
    <source>
        <dbReference type="ARBA" id="ARBA00023034"/>
    </source>
</evidence>
<comment type="similarity">
    <text evidence="2">Belongs to the SYS1 family.</text>
</comment>
<sequence>MAKTPATNTWDPVLLISQIISMQTLHYLTMAMLLPPLLTIFAEPTSLEYEGGASNVGMIMDWRQMAGRPTSRQSSTDVAWRVLNAVWSGGKQVGTEDATGDEWDGRIDPRKGWIIAVCWMLASTADIYYLYSLIRRPRLILDFTLTLIFNHLVLTTYYSNALPASWFFWGVMAASACLTVVTAEQLCVKREMSEGLAVVPVDPNADEMEMGSLLRED</sequence>
<keyword evidence="6 9" id="KW-1133">Transmembrane helix</keyword>
<proteinExistence type="inferred from homology"/>
<reference evidence="11" key="1">
    <citation type="submission" date="2024-04" db="EMBL/GenBank/DDBJ databases">
        <authorList>
            <person name="Shaw F."/>
            <person name="Minotto A."/>
        </authorList>
    </citation>
    <scope>NUCLEOTIDE SEQUENCE [LARGE SCALE GENOMIC DNA]</scope>
</reference>
<evidence type="ECO:0000256" key="4">
    <source>
        <dbReference type="ARBA" id="ARBA00022692"/>
    </source>
</evidence>
<keyword evidence="4 9" id="KW-0812">Transmembrane</keyword>
<dbReference type="EMBL" id="OZ037951">
    <property type="protein sequence ID" value="CAL1714018.1"/>
    <property type="molecule type" value="Genomic_DNA"/>
</dbReference>
<feature type="transmembrane region" description="Helical" evidence="9">
    <location>
        <begin position="139"/>
        <end position="158"/>
    </location>
</feature>
<dbReference type="Pfam" id="PF09801">
    <property type="entry name" value="SYS1"/>
    <property type="match status" value="2"/>
</dbReference>
<keyword evidence="11" id="KW-1185">Reference proteome</keyword>
<keyword evidence="5" id="KW-0653">Protein transport</keyword>
<evidence type="ECO:0000313" key="10">
    <source>
        <dbReference type="EMBL" id="CAL1714018.1"/>
    </source>
</evidence>
<evidence type="ECO:0000256" key="3">
    <source>
        <dbReference type="ARBA" id="ARBA00022448"/>
    </source>
</evidence>
<dbReference type="Proteomes" id="UP001497453">
    <property type="component" value="Chromosome 8"/>
</dbReference>
<protein>
    <recommendedName>
        <fullName evidence="12">Integral membrane protein S linking to the trans Golgi network-domain-containing protein</fullName>
    </recommendedName>
</protein>
<dbReference type="InterPro" id="IPR019185">
    <property type="entry name" value="Integral_membrane_SYS1-rel"/>
</dbReference>
<keyword evidence="3" id="KW-0813">Transport</keyword>
<evidence type="ECO:0000256" key="2">
    <source>
        <dbReference type="ARBA" id="ARBA00008160"/>
    </source>
</evidence>
<name>A0ABP1E1U4_9APHY</name>
<keyword evidence="7" id="KW-0333">Golgi apparatus</keyword>
<feature type="transmembrane region" description="Helical" evidence="9">
    <location>
        <begin position="113"/>
        <end position="132"/>
    </location>
</feature>
<dbReference type="PANTHER" id="PTHR12952:SF0">
    <property type="entry name" value="PROTEIN SYS1 HOMOLOG"/>
    <property type="match status" value="1"/>
</dbReference>
<evidence type="ECO:0000256" key="6">
    <source>
        <dbReference type="ARBA" id="ARBA00022989"/>
    </source>
</evidence>
<evidence type="ECO:0000256" key="9">
    <source>
        <dbReference type="SAM" id="Phobius"/>
    </source>
</evidence>
<keyword evidence="8 9" id="KW-0472">Membrane</keyword>
<comment type="subcellular location">
    <subcellularLocation>
        <location evidence="1">Golgi apparatus membrane</location>
        <topology evidence="1">Multi-pass membrane protein</topology>
    </subcellularLocation>
</comment>